<evidence type="ECO:0000313" key="3">
    <source>
        <dbReference type="Proteomes" id="UP000187406"/>
    </source>
</evidence>
<name>A0A1Q3D523_CEPFO</name>
<dbReference type="EMBL" id="BDDD01004352">
    <property type="protein sequence ID" value="GAV87511.1"/>
    <property type="molecule type" value="Genomic_DNA"/>
</dbReference>
<dbReference type="AlphaFoldDB" id="A0A1Q3D523"/>
<proteinExistence type="predicted"/>
<gene>
    <name evidence="2" type="ORF">CFOL_v3_30937</name>
</gene>
<protein>
    <submittedName>
        <fullName evidence="2">Uncharacterized protein</fullName>
    </submittedName>
</protein>
<keyword evidence="1" id="KW-1133">Transmembrane helix</keyword>
<reference evidence="3" key="1">
    <citation type="submission" date="2016-04" db="EMBL/GenBank/DDBJ databases">
        <title>Cephalotus genome sequencing.</title>
        <authorList>
            <person name="Fukushima K."/>
            <person name="Hasebe M."/>
            <person name="Fang X."/>
        </authorList>
    </citation>
    <scope>NUCLEOTIDE SEQUENCE [LARGE SCALE GENOMIC DNA]</scope>
    <source>
        <strain evidence="3">cv. St1</strain>
    </source>
</reference>
<evidence type="ECO:0000313" key="2">
    <source>
        <dbReference type="EMBL" id="GAV87511.1"/>
    </source>
</evidence>
<keyword evidence="1" id="KW-0812">Transmembrane</keyword>
<comment type="caution">
    <text evidence="2">The sequence shown here is derived from an EMBL/GenBank/DDBJ whole genome shotgun (WGS) entry which is preliminary data.</text>
</comment>
<evidence type="ECO:0000256" key="1">
    <source>
        <dbReference type="SAM" id="Phobius"/>
    </source>
</evidence>
<feature type="transmembrane region" description="Helical" evidence="1">
    <location>
        <begin position="12"/>
        <end position="37"/>
    </location>
</feature>
<accession>A0A1Q3D523</accession>
<dbReference type="InParanoid" id="A0A1Q3D523"/>
<feature type="transmembrane region" description="Helical" evidence="1">
    <location>
        <begin position="49"/>
        <end position="67"/>
    </location>
</feature>
<dbReference type="Proteomes" id="UP000187406">
    <property type="component" value="Unassembled WGS sequence"/>
</dbReference>
<sequence>MIVFKHLQSIVSAFIFGLFFFCYNFFSLIFFSSIQFLCLFLEAGTRFKYVFIFYFFVCYLIQICFFVKRFYCYLKWIIWPMKKLFILWPYVLKVGNCFI</sequence>
<organism evidence="2 3">
    <name type="scientific">Cephalotus follicularis</name>
    <name type="common">Albany pitcher plant</name>
    <dbReference type="NCBI Taxonomy" id="3775"/>
    <lineage>
        <taxon>Eukaryota</taxon>
        <taxon>Viridiplantae</taxon>
        <taxon>Streptophyta</taxon>
        <taxon>Embryophyta</taxon>
        <taxon>Tracheophyta</taxon>
        <taxon>Spermatophyta</taxon>
        <taxon>Magnoliopsida</taxon>
        <taxon>eudicotyledons</taxon>
        <taxon>Gunneridae</taxon>
        <taxon>Pentapetalae</taxon>
        <taxon>rosids</taxon>
        <taxon>fabids</taxon>
        <taxon>Oxalidales</taxon>
        <taxon>Cephalotaceae</taxon>
        <taxon>Cephalotus</taxon>
    </lineage>
</organism>
<keyword evidence="3" id="KW-1185">Reference proteome</keyword>
<keyword evidence="1" id="KW-0472">Membrane</keyword>